<feature type="region of interest" description="Disordered" evidence="2">
    <location>
        <begin position="351"/>
        <end position="379"/>
    </location>
</feature>
<feature type="compositionally biased region" description="Basic and acidic residues" evidence="2">
    <location>
        <begin position="369"/>
        <end position="379"/>
    </location>
</feature>
<keyword evidence="3" id="KW-0472">Membrane</keyword>
<feature type="compositionally biased region" description="Basic and acidic residues" evidence="2">
    <location>
        <begin position="1767"/>
        <end position="1788"/>
    </location>
</feature>
<evidence type="ECO:0000313" key="6">
    <source>
        <dbReference type="EMBL" id="ORJ29633.1"/>
    </source>
</evidence>
<feature type="region of interest" description="Disordered" evidence="2">
    <location>
        <begin position="1746"/>
        <end position="1788"/>
    </location>
</feature>
<feature type="compositionally biased region" description="Polar residues" evidence="2">
    <location>
        <begin position="1093"/>
        <end position="1109"/>
    </location>
</feature>
<feature type="region of interest" description="Disordered" evidence="2">
    <location>
        <begin position="1697"/>
        <end position="1723"/>
    </location>
</feature>
<keyword evidence="1" id="KW-0732">Signal</keyword>
<dbReference type="Pfam" id="PF04650">
    <property type="entry name" value="YSIRK_signal"/>
    <property type="match status" value="1"/>
</dbReference>
<dbReference type="NCBIfam" id="TIGR04308">
    <property type="entry name" value="repeat_SSSPR51"/>
    <property type="match status" value="3"/>
</dbReference>
<feature type="region of interest" description="Disordered" evidence="2">
    <location>
        <begin position="1543"/>
        <end position="1568"/>
    </location>
</feature>
<feature type="transmembrane region" description="Helical" evidence="3">
    <location>
        <begin position="21"/>
        <end position="39"/>
    </location>
</feature>
<sequence>MKSKQQDFRTEKYIRYGIRKYSFGAASVAIAAGLMMFLGNGAVSAAEVQGADATAATTTTPVATKESESTITAEKSEAKASEKVVETKKVDKTALTKKVVELEAKIASAKKADATAIATANEVLTAAKAVLANETAKQADIDAELAKVEALITVVVESDEAGKQAEETAATTVVKPVATTATEKAVEESKKVLEQVTSEAEVTNVLADEAVRRNKVEGANKAAIEAAVANNKAIITETKKVLAAENVTAQQINTQLSRLNESILAVYNDLKKAGIGRDGKFGVSLAASNYYATENPKADGTRDTTATTVNADTATGKDVYTFTATGATSQDVETSKIKGDITTLKMVVGSTQRTGEETNPGNGQTTENNGKDGHNNKGRIDYPLTDEMAKKIAAEAPLWKGKLRPDGSRISTNPTSVYSANGGYEYLATHIYGLAYEQGVDRVYIPKIKERFGVTADAKAAGWEITSVNPTNLPPGLVYDKQSDTIQGKIVSNSLPNGVYDMRTYVTATNSKTGATVTALFRNLRAGWIGWQDTTKPEINIAGESYKKTVGDDINIDIKYRDPSGSRPSGAGTHSDTTYTLADGRKVTIRNVYGTSTTGVDGTLISGGIKSDTTVQTSIPGVNYTVKNWGTTQHNSDNEVTGRDGNGVLNGKVTTAGVYYTTVYAKDWNINNTSTDAWKAQGQESQAGVTLTVAPKVQALNIETYSTTLPLTISKGATGATITMPDGSVTVLENRNGKWVVAAGTTNSAVSVGDVLGNVGDQINLKVTSAATAKAGVDNINVSAKTENVQAVMMRNQVTLKAKDNTTHIAKLSETTGRWELPADYATVKKVNNDGTYTETKREVYTKIQADGSARFYIYEYNRTFDANGTVTAVGDVTLTETIYSKENTDKSTTGNGLYVTVNYDKATDTWTASDGSTVTAEKKGDNEWHVKTSSGYSAVVKGRIGENSDKASIINSKPTATSTSYESTKGTSVDLRNAPEAGVTIADKEDDANNKTTYITRITVISPSGVKKVYDTKQDAKNYTLASNYKLTEVGTYTVTVEVIDSNGNYVEATLNGTDSGTDAGPNSSVASTIYTITVKDTIQGHNVTSTGVQGATQTGTPTFTSVGDGSPVIPGIEYPAKFVDPSTGSVTNSPELDAMKDGKKVGTYTLDPVNGVVTFKPNKDFVGTPDPVTLSLTAKLGQDKDGKPITSTATATYTPTVTPVKPTATPAVSKDIQGATQTGTPTFKEGDKVAPIKDGSIKLLDKDGKEVPAGQTTPAYAEDGKEIGTYSVDAKTGTVTFTPKDKMYTGKVKPARVQAEDTNGTKVETTYTPEIVPVTPTATPATSQGIQGAKQTGKPEFKGGTATVNGTEKTVPINEVVPAKLVDPKTGKLVDSVTVPGEGTYTVAPDGTVTFTPEKTFTGVAKGVEVLRQDLNGTPAKATYTPEVKPATPTGVDTITEDIQGATQTGKPEFKSGTVTINGKEETVPMDDNVPATFEDGKTEKVVPGEGKYTVAKDGTVTFVPEKAFTGKATTVTVVRVDTNGTKANAKYTPVVVPVTPTSTDAESEGPKGQTQTGTPTFAGGKAKVNGVEKTVEIDETVKPTFDDGMTKKVVPGEGTYTIDENGKVTFTPEKDFVGKAAGVIVKRVDKNGTEITAKYTPTVRPETSFVDTRGNVLAPSEDGEQPKKEIPGYRFVETKKLPNGDIEHVYEKVKTSHKDKEGNEIPGYPSEDGEQPKKDIPGYRFVETKKLPNGDIEHVYEKVKTSHKDKEGNEIPGYPTEDGEQPKKDIPGYRFVETKKLPNGD</sequence>
<feature type="region of interest" description="Disordered" evidence="2">
    <location>
        <begin position="1208"/>
        <end position="1235"/>
    </location>
</feature>
<dbReference type="Pfam" id="PF19076">
    <property type="entry name" value="CshA_repeat"/>
    <property type="match status" value="5"/>
</dbReference>
<dbReference type="InterPro" id="IPR005877">
    <property type="entry name" value="YSIRK_signal_dom"/>
</dbReference>
<feature type="domain" description="CshA" evidence="5">
    <location>
        <begin position="1319"/>
        <end position="1430"/>
    </location>
</feature>
<accession>A0A1X0WS92</accession>
<feature type="domain" description="YSIRK Gram-positive signal peptide" evidence="4">
    <location>
        <begin position="15"/>
        <end position="36"/>
    </location>
</feature>
<feature type="compositionally biased region" description="Low complexity" evidence="2">
    <location>
        <begin position="1319"/>
        <end position="1328"/>
    </location>
</feature>
<keyword evidence="3" id="KW-1133">Transmembrane helix</keyword>
<feature type="compositionally biased region" description="Basic and acidic residues" evidence="2">
    <location>
        <begin position="1697"/>
        <end position="1706"/>
    </location>
</feature>
<protein>
    <recommendedName>
        <fullName evidence="8">YSIRK type signal peptide</fullName>
    </recommendedName>
</protein>
<organism evidence="6 7">
    <name type="scientific">Streptococcus oralis subsp. tigurinus</name>
    <dbReference type="NCBI Taxonomy" id="1077464"/>
    <lineage>
        <taxon>Bacteria</taxon>
        <taxon>Bacillati</taxon>
        <taxon>Bacillota</taxon>
        <taxon>Bacilli</taxon>
        <taxon>Lactobacillales</taxon>
        <taxon>Streptococcaceae</taxon>
        <taxon>Streptococcus</taxon>
    </lineage>
</organism>
<evidence type="ECO:0000256" key="1">
    <source>
        <dbReference type="ARBA" id="ARBA00022729"/>
    </source>
</evidence>
<keyword evidence="3" id="KW-0812">Transmembrane</keyword>
<feature type="compositionally biased region" description="Basic and acidic residues" evidence="2">
    <location>
        <begin position="1746"/>
        <end position="1756"/>
    </location>
</feature>
<feature type="domain" description="CshA" evidence="5">
    <location>
        <begin position="1432"/>
        <end position="1538"/>
    </location>
</feature>
<feature type="domain" description="CshA" evidence="5">
    <location>
        <begin position="1083"/>
        <end position="1203"/>
    </location>
</feature>
<evidence type="ECO:0000259" key="5">
    <source>
        <dbReference type="Pfam" id="PF19076"/>
    </source>
</evidence>
<evidence type="ECO:0000259" key="4">
    <source>
        <dbReference type="Pfam" id="PF04650"/>
    </source>
</evidence>
<evidence type="ECO:0000256" key="3">
    <source>
        <dbReference type="SAM" id="Phobius"/>
    </source>
</evidence>
<evidence type="ECO:0008006" key="8">
    <source>
        <dbReference type="Google" id="ProtNLM"/>
    </source>
</evidence>
<feature type="domain" description="CshA" evidence="5">
    <location>
        <begin position="1540"/>
        <end position="1646"/>
    </location>
</feature>
<dbReference type="NCBIfam" id="TIGR04225">
    <property type="entry name" value="CshA_fibril_rpt"/>
    <property type="match status" value="5"/>
</dbReference>
<name>A0A1X0WS92_STROR</name>
<comment type="caution">
    <text evidence="6">The sequence shown here is derived from an EMBL/GenBank/DDBJ whole genome shotgun (WGS) entry which is preliminary data.</text>
</comment>
<evidence type="ECO:0000313" key="7">
    <source>
        <dbReference type="Proteomes" id="UP000192789"/>
    </source>
</evidence>
<dbReference type="EMBL" id="LNVG01000017">
    <property type="protein sequence ID" value="ORJ29633.1"/>
    <property type="molecule type" value="Genomic_DNA"/>
</dbReference>
<gene>
    <name evidence="6" type="ORF">ATE35_02395</name>
</gene>
<dbReference type="RefSeq" id="WP_084933859.1">
    <property type="nucleotide sequence ID" value="NZ_LNVG01000017.1"/>
</dbReference>
<feature type="non-terminal residue" evidence="6">
    <location>
        <position position="1788"/>
    </location>
</feature>
<feature type="region of interest" description="Disordered" evidence="2">
    <location>
        <begin position="1093"/>
        <end position="1112"/>
    </location>
</feature>
<feature type="domain" description="CshA" evidence="5">
    <location>
        <begin position="1205"/>
        <end position="1317"/>
    </location>
</feature>
<dbReference type="InterPro" id="IPR026395">
    <property type="entry name" value="CshA_fibril"/>
</dbReference>
<reference evidence="6 7" key="1">
    <citation type="journal article" date="2016" name="PLoS ONE">
        <title>Comparative Genomics Analysis of Streptococcus tigurinus Strains Identifies Genetic Elements Specifically and Uniquely Present in Highly Virulent Strains.</title>
        <authorList>
            <person name="Diene S.M."/>
            <person name="Francois P."/>
            <person name="Zbinden A."/>
            <person name="Entenza J.M."/>
            <person name="Resch G."/>
        </authorList>
    </citation>
    <scope>NUCLEOTIDE SEQUENCE [LARGE SCALE GENOMIC DNA]</scope>
    <source>
        <strain evidence="6 7">AZ_14</strain>
    </source>
</reference>
<feature type="region of interest" description="Disordered" evidence="2">
    <location>
        <begin position="1319"/>
        <end position="1346"/>
    </location>
</feature>
<dbReference type="NCBIfam" id="TIGR01168">
    <property type="entry name" value="YSIRK_signal"/>
    <property type="match status" value="1"/>
</dbReference>
<feature type="compositionally biased region" description="Polar residues" evidence="2">
    <location>
        <begin position="351"/>
        <end position="368"/>
    </location>
</feature>
<dbReference type="Proteomes" id="UP000192789">
    <property type="component" value="Unassembled WGS sequence"/>
</dbReference>
<proteinExistence type="predicted"/>
<dbReference type="InterPro" id="IPR027579">
    <property type="entry name" value="SSSPR51_Rpt"/>
</dbReference>
<dbReference type="Pfam" id="PF18877">
    <property type="entry name" value="SSSPR-51"/>
    <property type="match status" value="3"/>
</dbReference>
<evidence type="ECO:0000256" key="2">
    <source>
        <dbReference type="SAM" id="MobiDB-lite"/>
    </source>
</evidence>
<feature type="compositionally biased region" description="Low complexity" evidence="2">
    <location>
        <begin position="1553"/>
        <end position="1563"/>
    </location>
</feature>